<protein>
    <submittedName>
        <fullName evidence="3">Outer membrane transport energization protein TonB</fullName>
    </submittedName>
</protein>
<keyword evidence="4" id="KW-1185">Reference proteome</keyword>
<dbReference type="InParanoid" id="A0A4R6QT62"/>
<keyword evidence="2" id="KW-1133">Transmembrane helix</keyword>
<dbReference type="Proteomes" id="UP000295361">
    <property type="component" value="Unassembled WGS sequence"/>
</dbReference>
<keyword evidence="2" id="KW-0472">Membrane</keyword>
<dbReference type="RefSeq" id="WP_133699034.1">
    <property type="nucleotide sequence ID" value="NZ_SNXS01000001.1"/>
</dbReference>
<evidence type="ECO:0000256" key="1">
    <source>
        <dbReference type="SAM" id="MobiDB-lite"/>
    </source>
</evidence>
<feature type="region of interest" description="Disordered" evidence="1">
    <location>
        <begin position="50"/>
        <end position="87"/>
    </location>
</feature>
<evidence type="ECO:0000256" key="2">
    <source>
        <dbReference type="SAM" id="Phobius"/>
    </source>
</evidence>
<dbReference type="AlphaFoldDB" id="A0A4R6QT62"/>
<sequence length="216" mass="22731">MNFAQQQNSSSRVTGFVIVVLIHIVLVWAIASGLARKAVEMVKGPIETKVIEEEKKPPPPPETLPPPPPQLKAPPPPFVPPPEVQVTAPAPVAPTISQTTTAPPPVADIRPVQAPVVAAPPPPRPAGPVKAGVACTKMVTPEMPGVNWAGEATFNVKGTVKNGKVVAIEVMSANMRGGNDRKAQRALISAIESAMSGYECPGADLQIQQEFVFKID</sequence>
<keyword evidence="2" id="KW-0812">Transmembrane</keyword>
<comment type="caution">
    <text evidence="3">The sequence shown here is derived from an EMBL/GenBank/DDBJ whole genome shotgun (WGS) entry which is preliminary data.</text>
</comment>
<feature type="transmembrane region" description="Helical" evidence="2">
    <location>
        <begin position="12"/>
        <end position="31"/>
    </location>
</feature>
<evidence type="ECO:0000313" key="3">
    <source>
        <dbReference type="EMBL" id="TDP74406.1"/>
    </source>
</evidence>
<organism evidence="3 4">
    <name type="scientific">Roseateles toxinivorans</name>
    <dbReference type="NCBI Taxonomy" id="270368"/>
    <lineage>
        <taxon>Bacteria</taxon>
        <taxon>Pseudomonadati</taxon>
        <taxon>Pseudomonadota</taxon>
        <taxon>Betaproteobacteria</taxon>
        <taxon>Burkholderiales</taxon>
        <taxon>Sphaerotilaceae</taxon>
        <taxon>Roseateles</taxon>
    </lineage>
</organism>
<dbReference type="EMBL" id="SNXS01000001">
    <property type="protein sequence ID" value="TDP74406.1"/>
    <property type="molecule type" value="Genomic_DNA"/>
</dbReference>
<proteinExistence type="predicted"/>
<gene>
    <name evidence="3" type="ORF">DES47_101464</name>
</gene>
<dbReference type="OrthoDB" id="9153329at2"/>
<feature type="compositionally biased region" description="Pro residues" evidence="1">
    <location>
        <begin position="58"/>
        <end position="83"/>
    </location>
</feature>
<accession>A0A4R6QT62</accession>
<reference evidence="3 4" key="1">
    <citation type="submission" date="2019-03" db="EMBL/GenBank/DDBJ databases">
        <title>Genomic Encyclopedia of Type Strains, Phase IV (KMG-IV): sequencing the most valuable type-strain genomes for metagenomic binning, comparative biology and taxonomic classification.</title>
        <authorList>
            <person name="Goeker M."/>
        </authorList>
    </citation>
    <scope>NUCLEOTIDE SEQUENCE [LARGE SCALE GENOMIC DNA]</scope>
    <source>
        <strain evidence="3 4">DSM 16998</strain>
    </source>
</reference>
<evidence type="ECO:0000313" key="4">
    <source>
        <dbReference type="Proteomes" id="UP000295361"/>
    </source>
</evidence>
<name>A0A4R6QT62_9BURK</name>